<feature type="transmembrane region" description="Helical" evidence="6">
    <location>
        <begin position="147"/>
        <end position="169"/>
    </location>
</feature>
<feature type="transmembrane region" description="Helical" evidence="6">
    <location>
        <begin position="261"/>
        <end position="279"/>
    </location>
</feature>
<feature type="transmembrane region" description="Helical" evidence="6">
    <location>
        <begin position="96"/>
        <end position="115"/>
    </location>
</feature>
<dbReference type="PANTHER" id="PTHR22911:SF6">
    <property type="entry name" value="SOLUTE CARRIER FAMILY 35 MEMBER G1"/>
    <property type="match status" value="1"/>
</dbReference>
<dbReference type="Pfam" id="PF00892">
    <property type="entry name" value="EamA"/>
    <property type="match status" value="2"/>
</dbReference>
<dbReference type="PANTHER" id="PTHR22911">
    <property type="entry name" value="ACYL-MALONYL CONDENSING ENZYME-RELATED"/>
    <property type="match status" value="1"/>
</dbReference>
<keyword evidence="4 6" id="KW-1133">Transmembrane helix</keyword>
<dbReference type="OrthoDB" id="7818056at2"/>
<evidence type="ECO:0000256" key="3">
    <source>
        <dbReference type="ARBA" id="ARBA00022692"/>
    </source>
</evidence>
<dbReference type="RefSeq" id="WP_046002331.1">
    <property type="nucleotide sequence ID" value="NZ_CP015230.1"/>
</dbReference>
<evidence type="ECO:0000256" key="1">
    <source>
        <dbReference type="ARBA" id="ARBA00004141"/>
    </source>
</evidence>
<dbReference type="AlphaFoldDB" id="A0A1B1A2S2"/>
<dbReference type="GO" id="GO:0016020">
    <property type="term" value="C:membrane"/>
    <property type="evidence" value="ECO:0007669"/>
    <property type="project" value="UniProtKB-SubCell"/>
</dbReference>
<feature type="transmembrane region" description="Helical" evidence="6">
    <location>
        <begin position="211"/>
        <end position="228"/>
    </location>
</feature>
<dbReference type="GeneID" id="28249946"/>
<organism evidence="8 9">
    <name type="scientific">Tritonibacter mobilis F1926</name>
    <dbReference type="NCBI Taxonomy" id="1265309"/>
    <lineage>
        <taxon>Bacteria</taxon>
        <taxon>Pseudomonadati</taxon>
        <taxon>Pseudomonadota</taxon>
        <taxon>Alphaproteobacteria</taxon>
        <taxon>Rhodobacterales</taxon>
        <taxon>Paracoccaceae</taxon>
        <taxon>Tritonibacter</taxon>
    </lineage>
</organism>
<name>A0A1B1A2S2_9RHOB</name>
<feature type="transmembrane region" description="Helical" evidence="6">
    <location>
        <begin position="181"/>
        <end position="199"/>
    </location>
</feature>
<feature type="transmembrane region" description="Helical" evidence="6">
    <location>
        <begin position="30"/>
        <end position="52"/>
    </location>
</feature>
<evidence type="ECO:0000313" key="8">
    <source>
        <dbReference type="EMBL" id="ANP40879.1"/>
    </source>
</evidence>
<dbReference type="EMBL" id="CP015230">
    <property type="protein sequence ID" value="ANP40879.1"/>
    <property type="molecule type" value="Genomic_DNA"/>
</dbReference>
<keyword evidence="5 6" id="KW-0472">Membrane</keyword>
<comment type="subcellular location">
    <subcellularLocation>
        <location evidence="1">Membrane</location>
        <topology evidence="1">Multi-pass membrane protein</topology>
    </subcellularLocation>
</comment>
<dbReference type="InterPro" id="IPR000620">
    <property type="entry name" value="EamA_dom"/>
</dbReference>
<feature type="domain" description="EamA" evidence="7">
    <location>
        <begin position="7"/>
        <end position="137"/>
    </location>
</feature>
<feature type="transmembrane region" description="Helical" evidence="6">
    <location>
        <begin position="122"/>
        <end position="141"/>
    </location>
</feature>
<proteinExistence type="inferred from homology"/>
<evidence type="ECO:0000313" key="9">
    <source>
        <dbReference type="Proteomes" id="UP000013243"/>
    </source>
</evidence>
<gene>
    <name evidence="8" type="ORF">K529_008900</name>
</gene>
<evidence type="ECO:0000256" key="2">
    <source>
        <dbReference type="ARBA" id="ARBA00009853"/>
    </source>
</evidence>
<dbReference type="Gene3D" id="1.10.3730.20">
    <property type="match status" value="1"/>
</dbReference>
<reference evidence="8 9" key="1">
    <citation type="journal article" date="2016" name="ISME J.">
        <title>Global occurrence and heterogeneity of the Roseobacter-clade species Ruegeria mobilis.</title>
        <authorList>
            <person name="Sonnenschein E."/>
            <person name="Gram L."/>
        </authorList>
    </citation>
    <scope>NUCLEOTIDE SEQUENCE [LARGE SCALE GENOMIC DNA]</scope>
    <source>
        <strain evidence="8 9">F1926</strain>
    </source>
</reference>
<evidence type="ECO:0000259" key="7">
    <source>
        <dbReference type="Pfam" id="PF00892"/>
    </source>
</evidence>
<evidence type="ECO:0000256" key="4">
    <source>
        <dbReference type="ARBA" id="ARBA00022989"/>
    </source>
</evidence>
<protein>
    <recommendedName>
        <fullName evidence="7">EamA domain-containing protein</fullName>
    </recommendedName>
</protein>
<evidence type="ECO:0000256" key="5">
    <source>
        <dbReference type="ARBA" id="ARBA00023136"/>
    </source>
</evidence>
<comment type="similarity">
    <text evidence="2">Belongs to the drug/metabolite transporter (DMT) superfamily. 10 TMS drug/metabolite exporter (DME) (TC 2.A.7.3) family.</text>
</comment>
<dbReference type="Proteomes" id="UP000013243">
    <property type="component" value="Chromosome"/>
</dbReference>
<keyword evidence="3 6" id="KW-0812">Transmembrane</keyword>
<feature type="transmembrane region" description="Helical" evidence="6">
    <location>
        <begin position="235"/>
        <end position="255"/>
    </location>
</feature>
<dbReference type="STRING" id="1265309.K529_008900"/>
<dbReference type="SUPFAM" id="SSF103481">
    <property type="entry name" value="Multidrug resistance efflux transporter EmrE"/>
    <property type="match status" value="2"/>
</dbReference>
<feature type="transmembrane region" description="Helical" evidence="6">
    <location>
        <begin position="72"/>
        <end position="90"/>
    </location>
</feature>
<sequence>MNAITAGVLAVLLYTGLIAAADGIVKMMAGGFAPAQLFAVSGLLVAGFCAIVSRVQGHPDGLRTTCTRAMMLRSAATVLSCTSFFLAFRYLALAEVFVFIALMPLMAALMSGVILKERIRPVVWLALSLGVVGILVMRPTVQVGGVIGSALAVSGVGFGTLSIIMARYISRYDSNVLAQVFYPNLTLGIVMMCFLPFVWRPMEGADVGWVGAYAVLLFGARWLLVLALRQLPAYTVTPLLNLQFVWMALIGLLFFGEVPFVSTYLGMAVVAASGVFLVWDQAQGTRRVPVATAVVTPNASRRRGRPEARGITEGRSVRRGGAWRAGR</sequence>
<dbReference type="InterPro" id="IPR037185">
    <property type="entry name" value="EmrE-like"/>
</dbReference>
<accession>A0A1B1A2S2</accession>
<dbReference type="KEGG" id="rmb:K529_008900"/>
<feature type="domain" description="EamA" evidence="7">
    <location>
        <begin position="152"/>
        <end position="277"/>
    </location>
</feature>
<evidence type="ECO:0000256" key="6">
    <source>
        <dbReference type="SAM" id="Phobius"/>
    </source>
</evidence>